<feature type="signal peptide" evidence="1">
    <location>
        <begin position="1"/>
        <end position="16"/>
    </location>
</feature>
<dbReference type="Gene3D" id="2.10.80.10">
    <property type="entry name" value="Lipase, subunit A"/>
    <property type="match status" value="1"/>
</dbReference>
<dbReference type="RefSeq" id="XP_013418095.1">
    <property type="nucleotide sequence ID" value="XM_013562641.1"/>
</dbReference>
<keyword evidence="1" id="KW-0732">Signal</keyword>
<dbReference type="Proteomes" id="UP000085678">
    <property type="component" value="Unplaced"/>
</dbReference>
<evidence type="ECO:0000313" key="2">
    <source>
        <dbReference type="Proteomes" id="UP000085678"/>
    </source>
</evidence>
<protein>
    <submittedName>
        <fullName evidence="3">Uncharacterized protein LOC106179114</fullName>
    </submittedName>
</protein>
<evidence type="ECO:0000313" key="3">
    <source>
        <dbReference type="RefSeq" id="XP_013418095.1"/>
    </source>
</evidence>
<proteinExistence type="predicted"/>
<dbReference type="OMA" id="IQLNESC"/>
<reference evidence="3" key="1">
    <citation type="submission" date="2025-08" db="UniProtKB">
        <authorList>
            <consortium name="RefSeq"/>
        </authorList>
    </citation>
    <scope>IDENTIFICATION</scope>
    <source>
        <tissue evidence="3">Gonads</tissue>
    </source>
</reference>
<accession>A0A1S3K642</accession>
<gene>
    <name evidence="3" type="primary">LOC106179114</name>
</gene>
<feature type="chain" id="PRO_5010313772" evidence="1">
    <location>
        <begin position="17"/>
        <end position="116"/>
    </location>
</feature>
<organism evidence="2 3">
    <name type="scientific">Lingula anatina</name>
    <name type="common">Brachiopod</name>
    <name type="synonym">Lingula unguis</name>
    <dbReference type="NCBI Taxonomy" id="7574"/>
    <lineage>
        <taxon>Eukaryota</taxon>
        <taxon>Metazoa</taxon>
        <taxon>Spiralia</taxon>
        <taxon>Lophotrochozoa</taxon>
        <taxon>Brachiopoda</taxon>
        <taxon>Linguliformea</taxon>
        <taxon>Lingulata</taxon>
        <taxon>Lingulida</taxon>
        <taxon>Linguloidea</taxon>
        <taxon>Lingulidae</taxon>
        <taxon>Lingula</taxon>
    </lineage>
</organism>
<dbReference type="AlphaFoldDB" id="A0A1S3K642"/>
<dbReference type="InParanoid" id="A0A1S3K642"/>
<sequence length="116" mass="12624">MKTLLVFLAVVATAFAAVTIRDCKTNDDCNDGECCVPEYRFHIVSKRVLPDLPFLSKREGRCMAYIQKGASCHSPGFASCGCAPGLVCNYYPDGKSKRMIISRPGNSFCEEGSTDA</sequence>
<dbReference type="OrthoDB" id="6132230at2759"/>
<dbReference type="KEGG" id="lak:106179114"/>
<dbReference type="GeneID" id="106179114"/>
<keyword evidence="2" id="KW-1185">Reference proteome</keyword>
<evidence type="ECO:0000256" key="1">
    <source>
        <dbReference type="SAM" id="SignalP"/>
    </source>
</evidence>
<name>A0A1S3K642_LINAN</name>